<name>A0AAN8UC97_SOLBU</name>
<sequence length="58" mass="6635">MQETAEQYFAVTERHLTCLKTRLNYPSERRRVGELGGFIDDGYLNGILSVTRALWTGT</sequence>
<evidence type="ECO:0000313" key="2">
    <source>
        <dbReference type="EMBL" id="KAK6803930.1"/>
    </source>
</evidence>
<protein>
    <recommendedName>
        <fullName evidence="1">PPM-type phosphatase domain-containing protein</fullName>
    </recommendedName>
</protein>
<proteinExistence type="predicted"/>
<keyword evidence="3" id="KW-1185">Reference proteome</keyword>
<feature type="domain" description="PPM-type phosphatase" evidence="1">
    <location>
        <begin position="24"/>
        <end position="54"/>
    </location>
</feature>
<evidence type="ECO:0000259" key="1">
    <source>
        <dbReference type="Pfam" id="PF00481"/>
    </source>
</evidence>
<dbReference type="Pfam" id="PF00481">
    <property type="entry name" value="PP2C"/>
    <property type="match status" value="1"/>
</dbReference>
<organism evidence="2 3">
    <name type="scientific">Solanum bulbocastanum</name>
    <name type="common">Wild potato</name>
    <dbReference type="NCBI Taxonomy" id="147425"/>
    <lineage>
        <taxon>Eukaryota</taxon>
        <taxon>Viridiplantae</taxon>
        <taxon>Streptophyta</taxon>
        <taxon>Embryophyta</taxon>
        <taxon>Tracheophyta</taxon>
        <taxon>Spermatophyta</taxon>
        <taxon>Magnoliopsida</taxon>
        <taxon>eudicotyledons</taxon>
        <taxon>Gunneridae</taxon>
        <taxon>Pentapetalae</taxon>
        <taxon>asterids</taxon>
        <taxon>lamiids</taxon>
        <taxon>Solanales</taxon>
        <taxon>Solanaceae</taxon>
        <taxon>Solanoideae</taxon>
        <taxon>Solaneae</taxon>
        <taxon>Solanum</taxon>
    </lineage>
</organism>
<dbReference type="Proteomes" id="UP001371456">
    <property type="component" value="Unassembled WGS sequence"/>
</dbReference>
<dbReference type="InterPro" id="IPR001932">
    <property type="entry name" value="PPM-type_phosphatase-like_dom"/>
</dbReference>
<gene>
    <name evidence="2" type="ORF">RDI58_001714</name>
</gene>
<accession>A0AAN8UC97</accession>
<comment type="caution">
    <text evidence="2">The sequence shown here is derived from an EMBL/GenBank/DDBJ whole genome shotgun (WGS) entry which is preliminary data.</text>
</comment>
<evidence type="ECO:0000313" key="3">
    <source>
        <dbReference type="Proteomes" id="UP001371456"/>
    </source>
</evidence>
<dbReference type="EMBL" id="JBANQN010000001">
    <property type="protein sequence ID" value="KAK6803930.1"/>
    <property type="molecule type" value="Genomic_DNA"/>
</dbReference>
<reference evidence="2 3" key="1">
    <citation type="submission" date="2024-02" db="EMBL/GenBank/DDBJ databases">
        <title>de novo genome assembly of Solanum bulbocastanum strain 11H21.</title>
        <authorList>
            <person name="Hosaka A.J."/>
        </authorList>
    </citation>
    <scope>NUCLEOTIDE SEQUENCE [LARGE SCALE GENOMIC DNA]</scope>
    <source>
        <tissue evidence="2">Young leaves</tissue>
    </source>
</reference>
<dbReference type="AlphaFoldDB" id="A0AAN8UC97"/>